<comment type="caution">
    <text evidence="2">The sequence shown here is derived from an EMBL/GenBank/DDBJ whole genome shotgun (WGS) entry which is preliminary data.</text>
</comment>
<sequence length="698" mass="79180">MGYEFKTTRLEKGLLFSDYCISLKTEGYPGLINKVSYYLNSEYIYVEIPWKEYHKHKTALQNFISHNEDEIPKGNIAWVKKETSTLTSSLASDLKDKESPNGAPNENSTSKEHLVLKKEPLVNEEIKDAQLNKSIIQDSLMPSKDNTLYTSEECPLSSKSQGEANANDHLFYDLIDRLGALSLSGSNVNQQKNQYKRYGSSISHSHKEVAFYEWSSCDITKEYLKKYDFESKDFSDLKSRFKPTLSKPPSLKKISHTKISKWVCEFNYDILKTIPMNGIGLITQNPVNSNDLRKSKGNNDMDCKTFKILKKIESFKYLSEKIKNSFITDIFPQVLNEASKDFLGGGNWALIENQITTILLSKPKILILAGDIVRKGFEKYIRSHNIDQEDLTTLIGIPSFLIFNTLVLITTHPSVSNRQDFKKRSEYVFGLVLLFDQGNLEVKYDNYLKLCQAVEKIKTKYNSINQKESFVALSIQKRKEGPLDPKNDSLSPKDGLGFKTPTTLPPKNPPTPLQAPLRAKEPSPISNLPQATLGQFFPNLIPPPNSPDKMPQPCKIPNEPKLNDLSQNFPSPLGHNSCSQINYNPTHSSTQQSPNRLDSNFAYPSSPPNSPLKMNSQHQHQTPDAKHRHLFSKKPNHSSPKYVTVIDSPTGKKYHNPNRCRGNCQGRSPIPISKWPRKRVLLTEAIKYGCSHSKFDLE</sequence>
<evidence type="ECO:0000313" key="2">
    <source>
        <dbReference type="EMBL" id="KAF2073362.1"/>
    </source>
</evidence>
<dbReference type="Proteomes" id="UP000695562">
    <property type="component" value="Unassembled WGS sequence"/>
</dbReference>
<name>A0A8J4PUI9_9MYCE</name>
<feature type="region of interest" description="Disordered" evidence="1">
    <location>
        <begin position="89"/>
        <end position="114"/>
    </location>
</feature>
<accession>A0A8J4PUI9</accession>
<evidence type="ECO:0000313" key="3">
    <source>
        <dbReference type="Proteomes" id="UP000695562"/>
    </source>
</evidence>
<reference evidence="2" key="1">
    <citation type="submission" date="2020-01" db="EMBL/GenBank/DDBJ databases">
        <title>Development of genomics and gene disruption for Polysphondylium violaceum indicates a role for the polyketide synthase stlB in stalk morphogenesis.</title>
        <authorList>
            <person name="Narita B."/>
            <person name="Kawabe Y."/>
            <person name="Kin K."/>
            <person name="Saito T."/>
            <person name="Gibbs R."/>
            <person name="Kuspa A."/>
            <person name="Muzny D."/>
            <person name="Queller D."/>
            <person name="Richards S."/>
            <person name="Strassman J."/>
            <person name="Sucgang R."/>
            <person name="Worley K."/>
            <person name="Schaap P."/>
        </authorList>
    </citation>
    <scope>NUCLEOTIDE SEQUENCE</scope>
    <source>
        <strain evidence="2">QSvi11</strain>
    </source>
</reference>
<feature type="compositionally biased region" description="Basic residues" evidence="1">
    <location>
        <begin position="626"/>
        <end position="636"/>
    </location>
</feature>
<gene>
    <name evidence="2" type="ORF">CYY_005332</name>
</gene>
<evidence type="ECO:0000256" key="1">
    <source>
        <dbReference type="SAM" id="MobiDB-lite"/>
    </source>
</evidence>
<feature type="compositionally biased region" description="Polar residues" evidence="1">
    <location>
        <begin position="612"/>
        <end position="622"/>
    </location>
</feature>
<protein>
    <submittedName>
        <fullName evidence="2">Uncharacterized protein</fullName>
    </submittedName>
</protein>
<feature type="compositionally biased region" description="Polar residues" evidence="1">
    <location>
        <begin position="564"/>
        <end position="598"/>
    </location>
</feature>
<organism evidence="2 3">
    <name type="scientific">Polysphondylium violaceum</name>
    <dbReference type="NCBI Taxonomy" id="133409"/>
    <lineage>
        <taxon>Eukaryota</taxon>
        <taxon>Amoebozoa</taxon>
        <taxon>Evosea</taxon>
        <taxon>Eumycetozoa</taxon>
        <taxon>Dictyostelia</taxon>
        <taxon>Dictyosteliales</taxon>
        <taxon>Dictyosteliaceae</taxon>
        <taxon>Polysphondylium</taxon>
    </lineage>
</organism>
<feature type="compositionally biased region" description="Pro residues" evidence="1">
    <location>
        <begin position="503"/>
        <end position="513"/>
    </location>
</feature>
<dbReference type="EMBL" id="AJWJ01000209">
    <property type="protein sequence ID" value="KAF2073362.1"/>
    <property type="molecule type" value="Genomic_DNA"/>
</dbReference>
<feature type="region of interest" description="Disordered" evidence="1">
    <location>
        <begin position="481"/>
        <end position="657"/>
    </location>
</feature>
<proteinExistence type="predicted"/>
<keyword evidence="3" id="KW-1185">Reference proteome</keyword>
<feature type="compositionally biased region" description="Polar residues" evidence="1">
    <location>
        <begin position="524"/>
        <end position="533"/>
    </location>
</feature>
<dbReference type="AlphaFoldDB" id="A0A8J4PUI9"/>